<feature type="compositionally biased region" description="Low complexity" evidence="1">
    <location>
        <begin position="103"/>
        <end position="128"/>
    </location>
</feature>
<feature type="region of interest" description="Disordered" evidence="1">
    <location>
        <begin position="1"/>
        <end position="153"/>
    </location>
</feature>
<gene>
    <name evidence="3" type="ORF">EV139_0269</name>
</gene>
<dbReference type="InterPro" id="IPR046231">
    <property type="entry name" value="DUF6264"/>
</dbReference>
<comment type="caution">
    <text evidence="3">The sequence shown here is derived from an EMBL/GenBank/DDBJ whole genome shotgun (WGS) entry which is preliminary data.</text>
</comment>
<protein>
    <submittedName>
        <fullName evidence="3">Uncharacterized protein</fullName>
    </submittedName>
</protein>
<feature type="compositionally biased region" description="Low complexity" evidence="1">
    <location>
        <begin position="134"/>
        <end position="143"/>
    </location>
</feature>
<reference evidence="3 4" key="1">
    <citation type="journal article" date="2015" name="Stand. Genomic Sci.">
        <title>Genomic Encyclopedia of Bacterial and Archaeal Type Strains, Phase III: the genomes of soil and plant-associated and newly described type strains.</title>
        <authorList>
            <person name="Whitman W.B."/>
            <person name="Woyke T."/>
            <person name="Klenk H.P."/>
            <person name="Zhou Y."/>
            <person name="Lilburn T.G."/>
            <person name="Beck B.J."/>
            <person name="De Vos P."/>
            <person name="Vandamme P."/>
            <person name="Eisen J.A."/>
            <person name="Garrity G."/>
            <person name="Hugenholtz P."/>
            <person name="Kyrpides N.C."/>
        </authorList>
    </citation>
    <scope>NUCLEOTIDE SEQUENCE [LARGE SCALE GENOMIC DNA]</scope>
    <source>
        <strain evidence="3 4">RF6</strain>
    </source>
</reference>
<keyword evidence="2" id="KW-0472">Membrane</keyword>
<evidence type="ECO:0000256" key="1">
    <source>
        <dbReference type="SAM" id="MobiDB-lite"/>
    </source>
</evidence>
<evidence type="ECO:0000256" key="2">
    <source>
        <dbReference type="SAM" id="Phobius"/>
    </source>
</evidence>
<proteinExistence type="predicted"/>
<dbReference type="AlphaFoldDB" id="A0A4Q7U4E9"/>
<keyword evidence="2" id="KW-1133">Transmembrane helix</keyword>
<feature type="transmembrane region" description="Helical" evidence="2">
    <location>
        <begin position="164"/>
        <end position="185"/>
    </location>
</feature>
<dbReference type="OrthoDB" id="5125658at2"/>
<dbReference type="RefSeq" id="WP_130452521.1">
    <property type="nucleotide sequence ID" value="NZ_QYAG01000004.1"/>
</dbReference>
<organism evidence="3 4">
    <name type="scientific">Leucobacter luti</name>
    <dbReference type="NCBI Taxonomy" id="340320"/>
    <lineage>
        <taxon>Bacteria</taxon>
        <taxon>Bacillati</taxon>
        <taxon>Actinomycetota</taxon>
        <taxon>Actinomycetes</taxon>
        <taxon>Micrococcales</taxon>
        <taxon>Microbacteriaceae</taxon>
        <taxon>Leucobacter</taxon>
    </lineage>
</organism>
<feature type="transmembrane region" description="Helical" evidence="2">
    <location>
        <begin position="242"/>
        <end position="263"/>
    </location>
</feature>
<dbReference type="SUPFAM" id="SSF81340">
    <property type="entry name" value="Clc chloride channel"/>
    <property type="match status" value="1"/>
</dbReference>
<accession>A0A4Q7U4E9</accession>
<feature type="transmembrane region" description="Helical" evidence="2">
    <location>
        <begin position="205"/>
        <end position="230"/>
    </location>
</feature>
<dbReference type="Pfam" id="PF19779">
    <property type="entry name" value="DUF6264"/>
    <property type="match status" value="1"/>
</dbReference>
<evidence type="ECO:0000313" key="4">
    <source>
        <dbReference type="Proteomes" id="UP000291832"/>
    </source>
</evidence>
<keyword evidence="2" id="KW-0812">Transmembrane</keyword>
<name>A0A4Q7U4E9_9MICO</name>
<feature type="compositionally biased region" description="Low complexity" evidence="1">
    <location>
        <begin position="25"/>
        <end position="41"/>
    </location>
</feature>
<dbReference type="InterPro" id="IPR014743">
    <property type="entry name" value="Cl-channel_core"/>
</dbReference>
<keyword evidence="4" id="KW-1185">Reference proteome</keyword>
<dbReference type="Proteomes" id="UP000291832">
    <property type="component" value="Unassembled WGS sequence"/>
</dbReference>
<evidence type="ECO:0000313" key="3">
    <source>
        <dbReference type="EMBL" id="RZT68544.1"/>
    </source>
</evidence>
<dbReference type="EMBL" id="SHKI01000002">
    <property type="protein sequence ID" value="RZT68544.1"/>
    <property type="molecule type" value="Genomic_DNA"/>
</dbReference>
<sequence length="295" mass="30292">MPEQPTGSEQDRPASGAPAEPQHTADAPASPAAPQRPAQPAYGEYAPEGWSWQPEGTPDSAAPEAAPGSAASAGAAPQAAGQHEAAPGTQMAAPPAGVPHNLGAPARPDAAPQRAAGDPYRAAAAAPQAPAPQTPAAQDPGQPSQLPPAYRVPGPRGPRIGDRVITIMLLVLGAFGALNISSSFFGLESQIRFTGVMIGIEDPKLASWIGPLGVISGLVVLLLFAVTLIFSIQRMRANKLAFWVPLVAGVVAAIVLIVVPMIAMGGAPEIMQQLESDPTGSLDKMFEYIEQLQQP</sequence>
<feature type="compositionally biased region" description="Low complexity" evidence="1">
    <location>
        <begin position="61"/>
        <end position="88"/>
    </location>
</feature>